<dbReference type="Pfam" id="PF02604">
    <property type="entry name" value="PhdYeFM_antitox"/>
    <property type="match status" value="1"/>
</dbReference>
<sequence length="95" mass="10371">MAEADPQTTFNVHEAKTHFSKLIDRAHSGEEIIVAKGGVPYARLVPLAQTLRPSRKPGRYAHLLRHVSPEAVLAPCFTDEALDEIENASLFPPAG</sequence>
<keyword evidence="4" id="KW-1185">Reference proteome</keyword>
<dbReference type="Proteomes" id="UP000094256">
    <property type="component" value="Chromosome"/>
</dbReference>
<organism evidence="3 4">
    <name type="scientific">Sphingomonas panacis</name>
    <dbReference type="NCBI Taxonomy" id="1560345"/>
    <lineage>
        <taxon>Bacteria</taxon>
        <taxon>Pseudomonadati</taxon>
        <taxon>Pseudomonadota</taxon>
        <taxon>Alphaproteobacteria</taxon>
        <taxon>Sphingomonadales</taxon>
        <taxon>Sphingomonadaceae</taxon>
        <taxon>Sphingomonas</taxon>
    </lineage>
</organism>
<dbReference type="KEGG" id="span:AWL63_07655"/>
<proteinExistence type="inferred from homology"/>
<reference evidence="3 4" key="1">
    <citation type="submission" date="2016-01" db="EMBL/GenBank/DDBJ databases">
        <title>Complete genome and mega plasmid sequence of Sphingomonas panacis DCY99 elicits systemic resistance in rice to Xanthomonas oryzae.</title>
        <authorList>
            <person name="Kim Y.J."/>
            <person name="Yang D.C."/>
            <person name="Sing P."/>
        </authorList>
    </citation>
    <scope>NUCLEOTIDE SEQUENCE [LARGE SCALE GENOMIC DNA]</scope>
    <source>
        <strain evidence="3 4">DCY99</strain>
    </source>
</reference>
<comment type="function">
    <text evidence="2">Antitoxin component of a type II toxin-antitoxin (TA) system.</text>
</comment>
<evidence type="ECO:0000256" key="1">
    <source>
        <dbReference type="ARBA" id="ARBA00009981"/>
    </source>
</evidence>
<dbReference type="NCBIfam" id="TIGR01552">
    <property type="entry name" value="phd_fam"/>
    <property type="match status" value="1"/>
</dbReference>
<evidence type="ECO:0000313" key="3">
    <source>
        <dbReference type="EMBL" id="AOH83858.1"/>
    </source>
</evidence>
<dbReference type="STRING" id="1560345.AWL63_07655"/>
<name>A0A1B3Z8V0_9SPHN</name>
<dbReference type="InterPro" id="IPR036165">
    <property type="entry name" value="YefM-like_sf"/>
</dbReference>
<dbReference type="InterPro" id="IPR006442">
    <property type="entry name" value="Antitoxin_Phd/YefM"/>
</dbReference>
<comment type="similarity">
    <text evidence="1 2">Belongs to the phD/YefM antitoxin family.</text>
</comment>
<dbReference type="SUPFAM" id="SSF143120">
    <property type="entry name" value="YefM-like"/>
    <property type="match status" value="1"/>
</dbReference>
<dbReference type="AlphaFoldDB" id="A0A1B3Z8V0"/>
<accession>A0A1B3Z8V0</accession>
<protein>
    <recommendedName>
        <fullName evidence="2">Antitoxin</fullName>
    </recommendedName>
</protein>
<evidence type="ECO:0000256" key="2">
    <source>
        <dbReference type="RuleBase" id="RU362080"/>
    </source>
</evidence>
<dbReference type="OrthoDB" id="9800503at2"/>
<dbReference type="EMBL" id="CP014168">
    <property type="protein sequence ID" value="AOH83858.1"/>
    <property type="molecule type" value="Genomic_DNA"/>
</dbReference>
<evidence type="ECO:0000313" key="4">
    <source>
        <dbReference type="Proteomes" id="UP000094256"/>
    </source>
</evidence>
<dbReference type="Gene3D" id="3.40.1620.10">
    <property type="entry name" value="YefM-like domain"/>
    <property type="match status" value="1"/>
</dbReference>
<dbReference type="RefSeq" id="WP_069204425.1">
    <property type="nucleotide sequence ID" value="NZ_CP014168.1"/>
</dbReference>
<gene>
    <name evidence="3" type="ORF">AWL63_07655</name>
</gene>